<evidence type="ECO:0000313" key="4">
    <source>
        <dbReference type="EMBL" id="MTV51609.1"/>
    </source>
</evidence>
<dbReference type="Proteomes" id="UP000622638">
    <property type="component" value="Unassembled WGS sequence"/>
</dbReference>
<dbReference type="OrthoDB" id="5298564at2"/>
<proteinExistence type="predicted"/>
<reference evidence="6" key="2">
    <citation type="journal article" date="2019" name="Int. J. Syst. Evol. Microbiol.">
        <title>The Global Catalogue of Microorganisms (GCM) 10K type strain sequencing project: providing services to taxonomists for standard genome sequencing and annotation.</title>
        <authorList>
            <consortium name="The Broad Institute Genomics Platform"/>
            <consortium name="The Broad Institute Genome Sequencing Center for Infectious Disease"/>
            <person name="Wu L."/>
            <person name="Ma J."/>
        </authorList>
    </citation>
    <scope>NUCLEOTIDE SEQUENCE [LARGE SCALE GENOMIC DNA]</scope>
    <source>
        <strain evidence="6">CGMCC 1.15931</strain>
    </source>
</reference>
<organism evidence="4 5">
    <name type="scientific">Pseudoduganella buxea</name>
    <dbReference type="NCBI Taxonomy" id="1949069"/>
    <lineage>
        <taxon>Bacteria</taxon>
        <taxon>Pseudomonadati</taxon>
        <taxon>Pseudomonadota</taxon>
        <taxon>Betaproteobacteria</taxon>
        <taxon>Burkholderiales</taxon>
        <taxon>Oxalobacteraceae</taxon>
        <taxon>Telluria group</taxon>
        <taxon>Pseudoduganella</taxon>
    </lineage>
</organism>
<evidence type="ECO:0000256" key="2">
    <source>
        <dbReference type="SAM" id="SignalP"/>
    </source>
</evidence>
<comment type="caution">
    <text evidence="4">The sequence shown here is derived from an EMBL/GenBank/DDBJ whole genome shotgun (WGS) entry which is preliminary data.</text>
</comment>
<accession>A0A6I3SRM3</accession>
<gene>
    <name evidence="3" type="ORF">GCM10011572_28030</name>
    <name evidence="4" type="ORF">GM672_02560</name>
</gene>
<sequence length="159" mass="17719">MNTLRKSFIIGMTVIGLGSAIAAQAQETTAPQQHTYATTKFDPAKRAERMAQRQQKLHDALKLTPAQEGAWNTYLAAIKPQTPIGRADRINLKDLPAPERLEKHIEFSKQRLARQESRLAALKAFYAVLTPEQQKVFDQAGPSRHGRHGGHHRGHKAQG</sequence>
<keyword evidence="6" id="KW-1185">Reference proteome</keyword>
<dbReference type="InterPro" id="IPR012899">
    <property type="entry name" value="LTXXQ"/>
</dbReference>
<feature type="region of interest" description="Disordered" evidence="1">
    <location>
        <begin position="139"/>
        <end position="159"/>
    </location>
</feature>
<evidence type="ECO:0000313" key="3">
    <source>
        <dbReference type="EMBL" id="GGC04581.1"/>
    </source>
</evidence>
<dbReference type="RefSeq" id="WP_155468956.1">
    <property type="nucleotide sequence ID" value="NZ_BMKG01000011.1"/>
</dbReference>
<dbReference type="AlphaFoldDB" id="A0A6I3SRM3"/>
<reference evidence="3" key="4">
    <citation type="submission" date="2024-05" db="EMBL/GenBank/DDBJ databases">
        <authorList>
            <person name="Sun Q."/>
            <person name="Zhou Y."/>
        </authorList>
    </citation>
    <scope>NUCLEOTIDE SEQUENCE</scope>
    <source>
        <strain evidence="3">CGMCC 1.15931</strain>
    </source>
</reference>
<reference evidence="4 5" key="3">
    <citation type="submission" date="2019-11" db="EMBL/GenBank/DDBJ databases">
        <title>Type strains purchased from KCTC, JCM and DSMZ.</title>
        <authorList>
            <person name="Lu H."/>
        </authorList>
    </citation>
    <scope>NUCLEOTIDE SEQUENCE [LARGE SCALE GENOMIC DNA]</scope>
    <source>
        <strain evidence="4 5">KCTC 52429</strain>
    </source>
</reference>
<keyword evidence="2" id="KW-0732">Signal</keyword>
<dbReference type="Gene3D" id="1.20.120.1490">
    <property type="match status" value="1"/>
</dbReference>
<dbReference type="Proteomes" id="UP000430634">
    <property type="component" value="Unassembled WGS sequence"/>
</dbReference>
<reference evidence="3" key="1">
    <citation type="journal article" date="2014" name="Int. J. Syst. Evol. Microbiol.">
        <title>Complete genome of a new Firmicutes species belonging to the dominant human colonic microbiota ('Ruminococcus bicirculans') reveals two chromosomes and a selective capacity to utilize plant glucans.</title>
        <authorList>
            <consortium name="NISC Comparative Sequencing Program"/>
            <person name="Wegmann U."/>
            <person name="Louis P."/>
            <person name="Goesmann A."/>
            <person name="Henrissat B."/>
            <person name="Duncan S.H."/>
            <person name="Flint H.J."/>
        </authorList>
    </citation>
    <scope>NUCLEOTIDE SEQUENCE</scope>
    <source>
        <strain evidence="3">CGMCC 1.15931</strain>
    </source>
</reference>
<feature type="compositionally biased region" description="Basic residues" evidence="1">
    <location>
        <begin position="144"/>
        <end position="159"/>
    </location>
</feature>
<name>A0A6I3SRM3_9BURK</name>
<dbReference type="Pfam" id="PF07813">
    <property type="entry name" value="LTXXQ"/>
    <property type="match status" value="1"/>
</dbReference>
<evidence type="ECO:0008006" key="7">
    <source>
        <dbReference type="Google" id="ProtNLM"/>
    </source>
</evidence>
<dbReference type="EMBL" id="BMKG01000011">
    <property type="protein sequence ID" value="GGC04581.1"/>
    <property type="molecule type" value="Genomic_DNA"/>
</dbReference>
<evidence type="ECO:0000256" key="1">
    <source>
        <dbReference type="SAM" id="MobiDB-lite"/>
    </source>
</evidence>
<dbReference type="EMBL" id="WNKZ01000004">
    <property type="protein sequence ID" value="MTV51609.1"/>
    <property type="molecule type" value="Genomic_DNA"/>
</dbReference>
<feature type="chain" id="PRO_5026039432" description="LTXXQ motif family protein" evidence="2">
    <location>
        <begin position="26"/>
        <end position="159"/>
    </location>
</feature>
<protein>
    <recommendedName>
        <fullName evidence="7">LTXXQ motif family protein</fullName>
    </recommendedName>
</protein>
<dbReference type="GO" id="GO:0042597">
    <property type="term" value="C:periplasmic space"/>
    <property type="evidence" value="ECO:0007669"/>
    <property type="project" value="InterPro"/>
</dbReference>
<evidence type="ECO:0000313" key="6">
    <source>
        <dbReference type="Proteomes" id="UP000622638"/>
    </source>
</evidence>
<evidence type="ECO:0000313" key="5">
    <source>
        <dbReference type="Proteomes" id="UP000430634"/>
    </source>
</evidence>
<feature type="signal peptide" evidence="2">
    <location>
        <begin position="1"/>
        <end position="25"/>
    </location>
</feature>